<reference evidence="2 3" key="1">
    <citation type="journal article" date="2016" name="Nat. Commun.">
        <title>Thousands of microbial genomes shed light on interconnected biogeochemical processes in an aquifer system.</title>
        <authorList>
            <person name="Anantharaman K."/>
            <person name="Brown C.T."/>
            <person name="Hug L.A."/>
            <person name="Sharon I."/>
            <person name="Castelle C.J."/>
            <person name="Probst A.J."/>
            <person name="Thomas B.C."/>
            <person name="Singh A."/>
            <person name="Wilkins M.J."/>
            <person name="Karaoz U."/>
            <person name="Brodie E.L."/>
            <person name="Williams K.H."/>
            <person name="Hubbard S.S."/>
            <person name="Banfield J.F."/>
        </authorList>
    </citation>
    <scope>NUCLEOTIDE SEQUENCE [LARGE SCALE GENOMIC DNA]</scope>
</reference>
<dbReference type="InterPro" id="IPR046487">
    <property type="entry name" value="DUF6580"/>
</dbReference>
<evidence type="ECO:0000313" key="2">
    <source>
        <dbReference type="EMBL" id="OGH87645.1"/>
    </source>
</evidence>
<evidence type="ECO:0000313" key="3">
    <source>
        <dbReference type="Proteomes" id="UP000177907"/>
    </source>
</evidence>
<sequence length="186" mass="21020">MKKYLPIILLIVLGLSTRLLPHLPNFTAIGAVAIFAGRYLPRRYALVLPLTAMFISDLFIGFYSIPMMVAVYSGFALMSYLGARTQNYGWQTVAGNTIVGSFLFYIITNWAVWAFGTMYPHTLTGLTTSYYLALPFWRNSLMADMFYTVVLVGGYELCLLWLQSTNIQILNNFKIQIPNVKTNPKS</sequence>
<dbReference type="Pfam" id="PF20221">
    <property type="entry name" value="DUF6580"/>
    <property type="match status" value="1"/>
</dbReference>
<comment type="caution">
    <text evidence="2">The sequence shown here is derived from an EMBL/GenBank/DDBJ whole genome shotgun (WGS) entry which is preliminary data.</text>
</comment>
<dbReference type="STRING" id="1798704.A3J93_03950"/>
<feature type="transmembrane region" description="Helical" evidence="1">
    <location>
        <begin position="136"/>
        <end position="162"/>
    </location>
</feature>
<feature type="transmembrane region" description="Helical" evidence="1">
    <location>
        <begin position="57"/>
        <end position="81"/>
    </location>
</feature>
<accession>A0A1F6NUP6</accession>
<dbReference type="AlphaFoldDB" id="A0A1F6NUP6"/>
<evidence type="ECO:0008006" key="4">
    <source>
        <dbReference type="Google" id="ProtNLM"/>
    </source>
</evidence>
<evidence type="ECO:0000256" key="1">
    <source>
        <dbReference type="SAM" id="Phobius"/>
    </source>
</evidence>
<proteinExistence type="predicted"/>
<dbReference type="EMBL" id="MFQZ01000010">
    <property type="protein sequence ID" value="OGH87645.1"/>
    <property type="molecule type" value="Genomic_DNA"/>
</dbReference>
<keyword evidence="1" id="KW-1133">Transmembrane helix</keyword>
<organism evidence="2 3">
    <name type="scientific">Candidatus Magasanikbacteria bacterium RIFOXYC2_FULL_42_28</name>
    <dbReference type="NCBI Taxonomy" id="1798704"/>
    <lineage>
        <taxon>Bacteria</taxon>
        <taxon>Candidatus Magasanikiibacteriota</taxon>
    </lineage>
</organism>
<gene>
    <name evidence="2" type="ORF">A3J93_03950</name>
</gene>
<feature type="transmembrane region" description="Helical" evidence="1">
    <location>
        <begin position="93"/>
        <end position="116"/>
    </location>
</feature>
<keyword evidence="1" id="KW-0472">Membrane</keyword>
<name>A0A1F6NUP6_9BACT</name>
<keyword evidence="1" id="KW-0812">Transmembrane</keyword>
<protein>
    <recommendedName>
        <fullName evidence="4">Rod shape-determining protein MreD</fullName>
    </recommendedName>
</protein>
<dbReference type="Proteomes" id="UP000177907">
    <property type="component" value="Unassembled WGS sequence"/>
</dbReference>